<evidence type="ECO:0000313" key="2">
    <source>
        <dbReference type="Proteomes" id="UP000017246"/>
    </source>
</evidence>
<sequence length="227" mass="26331">MESELNVVFAYLKCLQYLQFRKSGFSQSQMAQLKRFIASCSREFSRIPEDEKRLLDAFLLKHHALFPHLGIASLDHDPFHIESCCSRELAIPKGTPFFIDISHLWLRVQHFPLNTAIAYMDWCWELNPSTFVSVLVELLEYDNDLPKDKFVSWIVGALYLEDAVLLEFIKHSCGRLRDICGQNCILSSAFTAALSKALYKDKFQTDPHRSNLRKYVECFRLACHMSL</sequence>
<dbReference type="Proteomes" id="UP000017246">
    <property type="component" value="Unassembled WGS sequence"/>
</dbReference>
<dbReference type="OrthoDB" id="10384328at2759"/>
<dbReference type="AlphaFoldDB" id="A0A068XUD5"/>
<reference evidence="1" key="1">
    <citation type="journal article" date="2013" name="Nature">
        <title>The genomes of four tapeworm species reveal adaptations to parasitism.</title>
        <authorList>
            <person name="Tsai I.J."/>
            <person name="Zarowiecki M."/>
            <person name="Holroyd N."/>
            <person name="Garciarrubio A."/>
            <person name="Sanchez-Flores A."/>
            <person name="Brooks K.L."/>
            <person name="Tracey A."/>
            <person name="Bobes R.J."/>
            <person name="Fragoso G."/>
            <person name="Sciutto E."/>
            <person name="Aslett M."/>
            <person name="Beasley H."/>
            <person name="Bennett H.M."/>
            <person name="Cai J."/>
            <person name="Camicia F."/>
            <person name="Clark R."/>
            <person name="Cucher M."/>
            <person name="De Silva N."/>
            <person name="Day T.A."/>
            <person name="Deplazes P."/>
            <person name="Estrada K."/>
            <person name="Fernandez C."/>
            <person name="Holland P.W."/>
            <person name="Hou J."/>
            <person name="Hu S."/>
            <person name="Huckvale T."/>
            <person name="Hung S.S."/>
            <person name="Kamenetzky L."/>
            <person name="Keane J.A."/>
            <person name="Kiss F."/>
            <person name="Koziol U."/>
            <person name="Lambert O."/>
            <person name="Liu K."/>
            <person name="Luo X."/>
            <person name="Luo Y."/>
            <person name="Macchiaroli N."/>
            <person name="Nichol S."/>
            <person name="Paps J."/>
            <person name="Parkinson J."/>
            <person name="Pouchkina-Stantcheva N."/>
            <person name="Riddiford N."/>
            <person name="Rosenzvit M."/>
            <person name="Salinas G."/>
            <person name="Wasmuth J.D."/>
            <person name="Zamanian M."/>
            <person name="Zheng Y."/>
            <person name="Cai X."/>
            <person name="Soberon X."/>
            <person name="Olson P.D."/>
            <person name="Laclette J.P."/>
            <person name="Brehm K."/>
            <person name="Berriman M."/>
            <person name="Garciarrubio A."/>
            <person name="Bobes R.J."/>
            <person name="Fragoso G."/>
            <person name="Sanchez-Flores A."/>
            <person name="Estrada K."/>
            <person name="Cevallos M.A."/>
            <person name="Morett E."/>
            <person name="Gonzalez V."/>
            <person name="Portillo T."/>
            <person name="Ochoa-Leyva A."/>
            <person name="Jose M.V."/>
            <person name="Sciutto E."/>
            <person name="Landa A."/>
            <person name="Jimenez L."/>
            <person name="Valdes V."/>
            <person name="Carrero J.C."/>
            <person name="Larralde C."/>
            <person name="Morales-Montor J."/>
            <person name="Limon-Lason J."/>
            <person name="Soberon X."/>
            <person name="Laclette J.P."/>
        </authorList>
    </citation>
    <scope>NUCLEOTIDE SEQUENCE [LARGE SCALE GENOMIC DNA]</scope>
</reference>
<keyword evidence="2" id="KW-1185">Reference proteome</keyword>
<accession>A0A068XUD5</accession>
<dbReference type="EMBL" id="LN902841">
    <property type="protein sequence ID" value="CDS35853.1"/>
    <property type="molecule type" value="Genomic_DNA"/>
</dbReference>
<evidence type="ECO:0000313" key="1">
    <source>
        <dbReference type="EMBL" id="CDS35853.1"/>
    </source>
</evidence>
<organism evidence="1 2">
    <name type="scientific">Echinococcus multilocularis</name>
    <name type="common">Fox tapeworm</name>
    <dbReference type="NCBI Taxonomy" id="6211"/>
    <lineage>
        <taxon>Eukaryota</taxon>
        <taxon>Metazoa</taxon>
        <taxon>Spiralia</taxon>
        <taxon>Lophotrochozoa</taxon>
        <taxon>Platyhelminthes</taxon>
        <taxon>Cestoda</taxon>
        <taxon>Eucestoda</taxon>
        <taxon>Cyclophyllidea</taxon>
        <taxon>Taeniidae</taxon>
        <taxon>Echinococcus</taxon>
    </lineage>
</organism>
<gene>
    <name evidence="1" type="ORF">EmuJ_001181000</name>
</gene>
<name>A0A068XUD5_ECHMU</name>
<reference evidence="1" key="2">
    <citation type="submission" date="2015-11" db="EMBL/GenBank/DDBJ databases">
        <authorList>
            <person name="Zhang Y."/>
            <person name="Guo Z."/>
        </authorList>
    </citation>
    <scope>NUCLEOTIDE SEQUENCE</scope>
</reference>
<protein>
    <submittedName>
        <fullName evidence="1">Expressed protein</fullName>
    </submittedName>
</protein>
<proteinExistence type="predicted"/>